<dbReference type="GO" id="GO:0044550">
    <property type="term" value="P:secondary metabolite biosynthetic process"/>
    <property type="evidence" value="ECO:0007669"/>
    <property type="project" value="TreeGrafter"/>
</dbReference>
<dbReference type="GO" id="GO:0016874">
    <property type="term" value="F:ligase activity"/>
    <property type="evidence" value="ECO:0007669"/>
    <property type="project" value="UniProtKB-KW"/>
</dbReference>
<reference evidence="4" key="1">
    <citation type="journal article" date="2020" name="Stud. Mycol.">
        <title>101 Dothideomycetes genomes: a test case for predicting lifestyles and emergence of pathogens.</title>
        <authorList>
            <person name="Haridas S."/>
            <person name="Albert R."/>
            <person name="Binder M."/>
            <person name="Bloem J."/>
            <person name="Labutti K."/>
            <person name="Salamov A."/>
            <person name="Andreopoulos B."/>
            <person name="Baker S."/>
            <person name="Barry K."/>
            <person name="Bills G."/>
            <person name="Bluhm B."/>
            <person name="Cannon C."/>
            <person name="Castanera R."/>
            <person name="Culley D."/>
            <person name="Daum C."/>
            <person name="Ezra D."/>
            <person name="Gonzalez J."/>
            <person name="Henrissat B."/>
            <person name="Kuo A."/>
            <person name="Liang C."/>
            <person name="Lipzen A."/>
            <person name="Lutzoni F."/>
            <person name="Magnuson J."/>
            <person name="Mondo S."/>
            <person name="Nolan M."/>
            <person name="Ohm R."/>
            <person name="Pangilinan J."/>
            <person name="Park H.-J."/>
            <person name="Ramirez L."/>
            <person name="Alfaro M."/>
            <person name="Sun H."/>
            <person name="Tritt A."/>
            <person name="Yoshinaga Y."/>
            <person name="Zwiers L.-H."/>
            <person name="Turgeon B."/>
            <person name="Goodwin S."/>
            <person name="Spatafora J."/>
            <person name="Crous P."/>
            <person name="Grigoriev I."/>
        </authorList>
    </citation>
    <scope>NUCLEOTIDE SEQUENCE</scope>
    <source>
        <strain evidence="4">CBS 161.51</strain>
    </source>
</reference>
<dbReference type="Gene3D" id="3.30.559.10">
    <property type="entry name" value="Chloramphenicol acetyltransferase-like domain"/>
    <property type="match status" value="1"/>
</dbReference>
<dbReference type="GO" id="GO:0043041">
    <property type="term" value="P:amino acid activation for nonribosomal peptide biosynthetic process"/>
    <property type="evidence" value="ECO:0007669"/>
    <property type="project" value="TreeGrafter"/>
</dbReference>
<evidence type="ECO:0000313" key="5">
    <source>
        <dbReference type="Proteomes" id="UP000800038"/>
    </source>
</evidence>
<feature type="non-terminal residue" evidence="4">
    <location>
        <position position="109"/>
    </location>
</feature>
<keyword evidence="1" id="KW-0436">Ligase</keyword>
<proteinExistence type="inferred from homology"/>
<evidence type="ECO:0000259" key="3">
    <source>
        <dbReference type="Pfam" id="PF00668"/>
    </source>
</evidence>
<dbReference type="PANTHER" id="PTHR45527:SF3">
    <property type="entry name" value="SIDEROPHORE SYNTHETASE (EUROFUNG)"/>
    <property type="match status" value="1"/>
</dbReference>
<dbReference type="GO" id="GO:0031177">
    <property type="term" value="F:phosphopantetheine binding"/>
    <property type="evidence" value="ECO:0007669"/>
    <property type="project" value="TreeGrafter"/>
</dbReference>
<accession>A0A6A5SDX2</accession>
<dbReference type="OrthoDB" id="416786at2759"/>
<evidence type="ECO:0000256" key="1">
    <source>
        <dbReference type="ARBA" id="ARBA00022598"/>
    </source>
</evidence>
<organism evidence="4 5">
    <name type="scientific">Clathrospora elynae</name>
    <dbReference type="NCBI Taxonomy" id="706981"/>
    <lineage>
        <taxon>Eukaryota</taxon>
        <taxon>Fungi</taxon>
        <taxon>Dikarya</taxon>
        <taxon>Ascomycota</taxon>
        <taxon>Pezizomycotina</taxon>
        <taxon>Dothideomycetes</taxon>
        <taxon>Pleosporomycetidae</taxon>
        <taxon>Pleosporales</taxon>
        <taxon>Diademaceae</taxon>
        <taxon>Clathrospora</taxon>
    </lineage>
</organism>
<dbReference type="EMBL" id="ML976126">
    <property type="protein sequence ID" value="KAF1937768.1"/>
    <property type="molecule type" value="Genomic_DNA"/>
</dbReference>
<dbReference type="AlphaFoldDB" id="A0A6A5SDX2"/>
<comment type="similarity">
    <text evidence="2">Belongs to the NRP synthetase family.</text>
</comment>
<dbReference type="SUPFAM" id="SSF52777">
    <property type="entry name" value="CoA-dependent acyltransferases"/>
    <property type="match status" value="1"/>
</dbReference>
<dbReference type="PANTHER" id="PTHR45527">
    <property type="entry name" value="NONRIBOSOMAL PEPTIDE SYNTHETASE"/>
    <property type="match status" value="1"/>
</dbReference>
<gene>
    <name evidence="4" type="ORF">EJ02DRAFT_299577</name>
</gene>
<feature type="domain" description="Condensation" evidence="3">
    <location>
        <begin position="7"/>
        <end position="91"/>
    </location>
</feature>
<evidence type="ECO:0000256" key="2">
    <source>
        <dbReference type="ARBA" id="ARBA00029454"/>
    </source>
</evidence>
<dbReference type="Proteomes" id="UP000800038">
    <property type="component" value="Unassembled WGS sequence"/>
</dbReference>
<dbReference type="InterPro" id="IPR023213">
    <property type="entry name" value="CAT-like_dom_sf"/>
</dbReference>
<name>A0A6A5SDX2_9PLEO</name>
<dbReference type="Pfam" id="PF00668">
    <property type="entry name" value="Condensation"/>
    <property type="match status" value="1"/>
</dbReference>
<feature type="non-terminal residue" evidence="4">
    <location>
        <position position="1"/>
    </location>
</feature>
<protein>
    <recommendedName>
        <fullName evidence="3">Condensation domain-containing protein</fullName>
    </recommendedName>
</protein>
<dbReference type="GO" id="GO:0005737">
    <property type="term" value="C:cytoplasm"/>
    <property type="evidence" value="ECO:0007669"/>
    <property type="project" value="TreeGrafter"/>
</dbReference>
<keyword evidence="5" id="KW-1185">Reference proteome</keyword>
<dbReference type="InterPro" id="IPR001242">
    <property type="entry name" value="Condensation_dom"/>
</dbReference>
<sequence>IEAHLIEDIYPCSPLQEGLISLTSKRAGDYIMQSVLELREDVDESALRAAWELVVRWTSVLRTRIVQHQKLGLLQAVLAEDIVWVVAERLDEYLKQDKSASMELGEPLA</sequence>
<evidence type="ECO:0000313" key="4">
    <source>
        <dbReference type="EMBL" id="KAF1937768.1"/>
    </source>
</evidence>